<dbReference type="AlphaFoldDB" id="A0A6A5SR42"/>
<evidence type="ECO:0000313" key="2">
    <source>
        <dbReference type="Proteomes" id="UP000800038"/>
    </source>
</evidence>
<keyword evidence="2" id="KW-1185">Reference proteome</keyword>
<name>A0A6A5SR42_9PLEO</name>
<organism evidence="1 2">
    <name type="scientific">Clathrospora elynae</name>
    <dbReference type="NCBI Taxonomy" id="706981"/>
    <lineage>
        <taxon>Eukaryota</taxon>
        <taxon>Fungi</taxon>
        <taxon>Dikarya</taxon>
        <taxon>Ascomycota</taxon>
        <taxon>Pezizomycotina</taxon>
        <taxon>Dothideomycetes</taxon>
        <taxon>Pleosporomycetidae</taxon>
        <taxon>Pleosporales</taxon>
        <taxon>Diademaceae</taxon>
        <taxon>Clathrospora</taxon>
    </lineage>
</organism>
<accession>A0A6A5SR42</accession>
<proteinExistence type="predicted"/>
<dbReference type="Proteomes" id="UP000800038">
    <property type="component" value="Unassembled WGS sequence"/>
</dbReference>
<reference evidence="1" key="1">
    <citation type="journal article" date="2020" name="Stud. Mycol.">
        <title>101 Dothideomycetes genomes: a test case for predicting lifestyles and emergence of pathogens.</title>
        <authorList>
            <person name="Haridas S."/>
            <person name="Albert R."/>
            <person name="Binder M."/>
            <person name="Bloem J."/>
            <person name="Labutti K."/>
            <person name="Salamov A."/>
            <person name="Andreopoulos B."/>
            <person name="Baker S."/>
            <person name="Barry K."/>
            <person name="Bills G."/>
            <person name="Bluhm B."/>
            <person name="Cannon C."/>
            <person name="Castanera R."/>
            <person name="Culley D."/>
            <person name="Daum C."/>
            <person name="Ezra D."/>
            <person name="Gonzalez J."/>
            <person name="Henrissat B."/>
            <person name="Kuo A."/>
            <person name="Liang C."/>
            <person name="Lipzen A."/>
            <person name="Lutzoni F."/>
            <person name="Magnuson J."/>
            <person name="Mondo S."/>
            <person name="Nolan M."/>
            <person name="Ohm R."/>
            <person name="Pangilinan J."/>
            <person name="Park H.-J."/>
            <person name="Ramirez L."/>
            <person name="Alfaro M."/>
            <person name="Sun H."/>
            <person name="Tritt A."/>
            <person name="Yoshinaga Y."/>
            <person name="Zwiers L.-H."/>
            <person name="Turgeon B."/>
            <person name="Goodwin S."/>
            <person name="Spatafora J."/>
            <person name="Crous P."/>
            <person name="Grigoriev I."/>
        </authorList>
    </citation>
    <scope>NUCLEOTIDE SEQUENCE</scope>
    <source>
        <strain evidence="1">CBS 161.51</strain>
    </source>
</reference>
<protein>
    <submittedName>
        <fullName evidence="1">Uncharacterized protein</fullName>
    </submittedName>
</protein>
<gene>
    <name evidence="1" type="ORF">EJ02DRAFT_453647</name>
</gene>
<evidence type="ECO:0000313" key="1">
    <source>
        <dbReference type="EMBL" id="KAF1943125.1"/>
    </source>
</evidence>
<sequence>MTLLEPCTTSLVLGGATKLNGHPMLNGLNLSIFMNLRFNTTTTPLNYYDIEKDIQEALKFMSTQEKPKVTDVVRLFDVQRKRLEARIKGRGTCGKQAPTNQRLSNIQIKALKL</sequence>
<dbReference type="EMBL" id="ML976028">
    <property type="protein sequence ID" value="KAF1943125.1"/>
    <property type="molecule type" value="Genomic_DNA"/>
</dbReference>